<sequence>MKYSFNKYDWDGTTVLGIEIENTIRNMGGWDWTATKAQEIIDGVKSTIDTDVEYQWANEDVFLVSHPTEGVIFWDLMKTRGQGSGVRTTQDLVLPYEEFIAFMEDFKKFIEENS</sequence>
<gene>
    <name evidence="1" type="ORF">SAMN06296427_102435</name>
</gene>
<dbReference type="STRING" id="1434700.SAMN06296427_102435"/>
<accession>A0A1W1ZEM6</accession>
<dbReference type="AlphaFoldDB" id="A0A1W1ZEM6"/>
<proteinExistence type="predicted"/>
<dbReference type="EMBL" id="FWXS01000002">
    <property type="protein sequence ID" value="SMC46864.1"/>
    <property type="molecule type" value="Genomic_DNA"/>
</dbReference>
<protein>
    <submittedName>
        <fullName evidence="1">Uncharacterized protein</fullName>
    </submittedName>
</protein>
<keyword evidence="2" id="KW-1185">Reference proteome</keyword>
<dbReference type="OrthoDB" id="1377407at2"/>
<organism evidence="1 2">
    <name type="scientific">Moheibacter sediminis</name>
    <dbReference type="NCBI Taxonomy" id="1434700"/>
    <lineage>
        <taxon>Bacteria</taxon>
        <taxon>Pseudomonadati</taxon>
        <taxon>Bacteroidota</taxon>
        <taxon>Flavobacteriia</taxon>
        <taxon>Flavobacteriales</taxon>
        <taxon>Weeksellaceae</taxon>
        <taxon>Moheibacter</taxon>
    </lineage>
</organism>
<dbReference type="RefSeq" id="WP_084016574.1">
    <property type="nucleotide sequence ID" value="NZ_FWXS01000002.1"/>
</dbReference>
<evidence type="ECO:0000313" key="2">
    <source>
        <dbReference type="Proteomes" id="UP000192393"/>
    </source>
</evidence>
<evidence type="ECO:0000313" key="1">
    <source>
        <dbReference type="EMBL" id="SMC46864.1"/>
    </source>
</evidence>
<name>A0A1W1ZEM6_9FLAO</name>
<reference evidence="1 2" key="1">
    <citation type="submission" date="2017-04" db="EMBL/GenBank/DDBJ databases">
        <authorList>
            <person name="Afonso C.L."/>
            <person name="Miller P.J."/>
            <person name="Scott M.A."/>
            <person name="Spackman E."/>
            <person name="Goraichik I."/>
            <person name="Dimitrov K.M."/>
            <person name="Suarez D.L."/>
            <person name="Swayne D.E."/>
        </authorList>
    </citation>
    <scope>NUCLEOTIDE SEQUENCE [LARGE SCALE GENOMIC DNA]</scope>
    <source>
        <strain evidence="1 2">CGMCC 1.12708</strain>
    </source>
</reference>
<dbReference type="Proteomes" id="UP000192393">
    <property type="component" value="Unassembled WGS sequence"/>
</dbReference>